<dbReference type="Proteomes" id="UP000255423">
    <property type="component" value="Unassembled WGS sequence"/>
</dbReference>
<accession>A0A380RWD8</accession>
<feature type="domain" description="DUF4423" evidence="1">
    <location>
        <begin position="107"/>
        <end position="267"/>
    </location>
</feature>
<dbReference type="InterPro" id="IPR011873">
    <property type="entry name" value="CHP02147"/>
</dbReference>
<evidence type="ECO:0000313" key="3">
    <source>
        <dbReference type="Proteomes" id="UP000255423"/>
    </source>
</evidence>
<dbReference type="AlphaFoldDB" id="A0A380RWD8"/>
<gene>
    <name evidence="2" type="ORF">SAMN05661053_0845</name>
</gene>
<evidence type="ECO:0000259" key="1">
    <source>
        <dbReference type="Pfam" id="PF14394"/>
    </source>
</evidence>
<name>A0A380RWD8_FIBSU</name>
<dbReference type="Pfam" id="PF14394">
    <property type="entry name" value="DUF4423"/>
    <property type="match status" value="1"/>
</dbReference>
<reference evidence="2 3" key="1">
    <citation type="submission" date="2017-08" db="EMBL/GenBank/DDBJ databases">
        <authorList>
            <person name="de Groot N.N."/>
        </authorList>
    </citation>
    <scope>NUCLEOTIDE SEQUENCE [LARGE SCALE GENOMIC DNA]</scope>
    <source>
        <strain evidence="2 3">HM2</strain>
    </source>
</reference>
<sequence length="277" mass="31850">MKPIIEYKDYHPLIKDFYEDQKRTSYFSWREFAKLAGFSSPTYLRLVSEGKSNLSRVSMNRMISAMGLAGYEANYFIALVNFCNAKDDEAKKPYWKEMRQIALEFKVRVVDKEAVEYFDGWKNQVVRELAPMMNGATPGQMAKTCCNEISAAEVSKSLEFLTKAGFLKKGEDGSYRQTEKNVVASTEGMAYAVHAMHHKMLQLADESIERFEPQDRSVSSVTLTVNRECYERIAQEIDAFRKKIAAMASETEKADQIYHLNMQLFPLTWKLNKDEVA</sequence>
<evidence type="ECO:0000313" key="2">
    <source>
        <dbReference type="EMBL" id="SUQ19605.1"/>
    </source>
</evidence>
<dbReference type="EMBL" id="UHJL01000001">
    <property type="protein sequence ID" value="SUQ19605.1"/>
    <property type="molecule type" value="Genomic_DNA"/>
</dbReference>
<organism evidence="2 3">
    <name type="scientific">Fibrobacter succinogenes</name>
    <name type="common">Bacteroides succinogenes</name>
    <dbReference type="NCBI Taxonomy" id="833"/>
    <lineage>
        <taxon>Bacteria</taxon>
        <taxon>Pseudomonadati</taxon>
        <taxon>Fibrobacterota</taxon>
        <taxon>Fibrobacteria</taxon>
        <taxon>Fibrobacterales</taxon>
        <taxon>Fibrobacteraceae</taxon>
        <taxon>Fibrobacter</taxon>
    </lineage>
</organism>
<dbReference type="RefSeq" id="WP_109572190.1">
    <property type="nucleotide sequence ID" value="NZ_UHJL01000001.1"/>
</dbReference>
<dbReference type="NCBIfam" id="TIGR02147">
    <property type="entry name" value="Fsuc_second"/>
    <property type="match status" value="1"/>
</dbReference>
<protein>
    <submittedName>
        <fullName evidence="2">TIGR02147 family protein</fullName>
    </submittedName>
</protein>
<dbReference type="InterPro" id="IPR025537">
    <property type="entry name" value="DUF4423"/>
</dbReference>
<proteinExistence type="predicted"/>